<organism evidence="2 3">
    <name type="scientific">Puccinia sorghi</name>
    <dbReference type="NCBI Taxonomy" id="27349"/>
    <lineage>
        <taxon>Eukaryota</taxon>
        <taxon>Fungi</taxon>
        <taxon>Dikarya</taxon>
        <taxon>Basidiomycota</taxon>
        <taxon>Pucciniomycotina</taxon>
        <taxon>Pucciniomycetes</taxon>
        <taxon>Pucciniales</taxon>
        <taxon>Pucciniaceae</taxon>
        <taxon>Puccinia</taxon>
    </lineage>
</organism>
<feature type="transmembrane region" description="Helical" evidence="1">
    <location>
        <begin position="264"/>
        <end position="292"/>
    </location>
</feature>
<sequence length="332" mass="37184">MLFQNPHPSSPLSTCGLWAVDIPASPPPHGRYLAQGLGMTAAPAARFAGLPLISNKLDPQTIHKPLTGHISSRTMEPYPQSHFCVPLIPAVIHSTSWHPYPTIPKPNGVQRLHLWTLPLGTESLPQGATEAMVIPPISGWVASLSKLRQHCRNAILREEEEDQLVADKRSRFGCPTCGVWETAQHFLMFCSRYQSQTQTLERRSSILKFGVNPDSYQSIMEKPKERITCLSFSGAFIHLIMYISFFLHQAKNEGNIKVMCAHSFWVWCLFSTLPLFSFCSPGFSFLISLFWIDQCVLCKGKRLDAAYSNTLKTAPSMRVGALVAMWKEKPSQ</sequence>
<proteinExistence type="predicted"/>
<evidence type="ECO:0000313" key="2">
    <source>
        <dbReference type="EMBL" id="KNZ64508.1"/>
    </source>
</evidence>
<evidence type="ECO:0000313" key="3">
    <source>
        <dbReference type="Proteomes" id="UP000037035"/>
    </source>
</evidence>
<dbReference type="EMBL" id="LAVV01000233">
    <property type="protein sequence ID" value="KNZ64508.1"/>
    <property type="molecule type" value="Genomic_DNA"/>
</dbReference>
<dbReference type="Proteomes" id="UP000037035">
    <property type="component" value="Unassembled WGS sequence"/>
</dbReference>
<dbReference type="VEuPathDB" id="FungiDB:VP01_1020g2"/>
<keyword evidence="3" id="KW-1185">Reference proteome</keyword>
<feature type="transmembrane region" description="Helical" evidence="1">
    <location>
        <begin position="227"/>
        <end position="244"/>
    </location>
</feature>
<keyword evidence="1" id="KW-1133">Transmembrane helix</keyword>
<accession>A0A0L6VUS3</accession>
<dbReference type="AlphaFoldDB" id="A0A0L6VUS3"/>
<keyword evidence="1" id="KW-0812">Transmembrane</keyword>
<protein>
    <submittedName>
        <fullName evidence="2">Uncharacterized protein</fullName>
    </submittedName>
</protein>
<comment type="caution">
    <text evidence="2">The sequence shown here is derived from an EMBL/GenBank/DDBJ whole genome shotgun (WGS) entry which is preliminary data.</text>
</comment>
<keyword evidence="1" id="KW-0472">Membrane</keyword>
<reference evidence="2 3" key="1">
    <citation type="submission" date="2015-08" db="EMBL/GenBank/DDBJ databases">
        <title>Next Generation Sequencing and Analysis of the Genome of Puccinia sorghi L Schw, the Causal Agent of Maize Common Rust.</title>
        <authorList>
            <person name="Rochi L."/>
            <person name="Burguener G."/>
            <person name="Darino M."/>
            <person name="Turjanski A."/>
            <person name="Kreff E."/>
            <person name="Dieguez M.J."/>
            <person name="Sacco F."/>
        </authorList>
    </citation>
    <scope>NUCLEOTIDE SEQUENCE [LARGE SCALE GENOMIC DNA]</scope>
    <source>
        <strain evidence="2 3">RO10H11247</strain>
    </source>
</reference>
<gene>
    <name evidence="2" type="ORF">VP01_1020g2</name>
</gene>
<evidence type="ECO:0000256" key="1">
    <source>
        <dbReference type="SAM" id="Phobius"/>
    </source>
</evidence>
<name>A0A0L6VUS3_9BASI</name>